<dbReference type="InterPro" id="IPR010448">
    <property type="entry name" value="Torsin"/>
</dbReference>
<dbReference type="AlphaFoldDB" id="A0A2A3EFI6"/>
<dbReference type="GO" id="GO:0005524">
    <property type="term" value="F:ATP binding"/>
    <property type="evidence" value="ECO:0007669"/>
    <property type="project" value="InterPro"/>
</dbReference>
<dbReference type="InterPro" id="IPR027417">
    <property type="entry name" value="P-loop_NTPase"/>
</dbReference>
<keyword evidence="2" id="KW-1133">Transmembrane helix</keyword>
<evidence type="ECO:0000313" key="4">
    <source>
        <dbReference type="EMBL" id="PBC30553.1"/>
    </source>
</evidence>
<sequence length="355" mass="40903">MNLAGTFSVYIGIFLIICVKCEFSFTLMLTSGFNKIGSIIENIQCNFVECCTNEYIFSDIDKLDEIFNKELYGQEMAQHVIINALRAHLTSNNPSKALVMSFHGPPGTGKTYISQMIAKFLYKKGDQSKFYHFFNGRNDFPLQDKVNEYKDELYKIIINSLQKCERSMFVFDEVDKMPEGVLNVLVPFLDYNTWIKSWRLASSINARKAIYIFLSNTGSSRITQRLLILWEEGRQRHTTKLQDFENLISVGAFNERGGFYHSDTIDSNVIDHYIPFLPLEEVHVKKCLNKIFIDRGIHPTNEMIEEALSYVIFGPPPHNIYATTGCKRLEQKVEIAKICIINSTELWYIQLSLGN</sequence>
<dbReference type="GO" id="GO:0005737">
    <property type="term" value="C:cytoplasm"/>
    <property type="evidence" value="ECO:0007669"/>
    <property type="project" value="UniProtKB-ARBA"/>
</dbReference>
<reference evidence="4 5" key="1">
    <citation type="submission" date="2014-07" db="EMBL/GenBank/DDBJ databases">
        <title>Genomic and transcriptomic analysis on Apis cerana provide comprehensive insights into honey bee biology.</title>
        <authorList>
            <person name="Diao Q."/>
            <person name="Sun L."/>
            <person name="Zheng H."/>
            <person name="Zheng H."/>
            <person name="Xu S."/>
            <person name="Wang S."/>
            <person name="Zeng Z."/>
            <person name="Hu F."/>
            <person name="Su S."/>
            <person name="Wu J."/>
        </authorList>
    </citation>
    <scope>NUCLEOTIDE SEQUENCE [LARGE SCALE GENOMIC DNA]</scope>
    <source>
        <tissue evidence="4">Pupae without intestine</tissue>
    </source>
</reference>
<dbReference type="STRING" id="94128.A0A2A3EFI6"/>
<dbReference type="PANTHER" id="PTHR10760:SF2">
    <property type="entry name" value="LD13476P-RELATED"/>
    <property type="match status" value="1"/>
</dbReference>
<evidence type="ECO:0000256" key="1">
    <source>
        <dbReference type="ARBA" id="ARBA00006235"/>
    </source>
</evidence>
<evidence type="ECO:0000256" key="2">
    <source>
        <dbReference type="SAM" id="Phobius"/>
    </source>
</evidence>
<dbReference type="SMART" id="SM00382">
    <property type="entry name" value="AAA"/>
    <property type="match status" value="1"/>
</dbReference>
<dbReference type="EMBL" id="KZ288256">
    <property type="protein sequence ID" value="PBC30553.1"/>
    <property type="molecule type" value="Genomic_DNA"/>
</dbReference>
<dbReference type="Pfam" id="PF06309">
    <property type="entry name" value="Torsin"/>
    <property type="match status" value="1"/>
</dbReference>
<dbReference type="CDD" id="cd00009">
    <property type="entry name" value="AAA"/>
    <property type="match status" value="1"/>
</dbReference>
<organism evidence="4 5">
    <name type="scientific">Apis cerana cerana</name>
    <name type="common">Oriental honeybee</name>
    <dbReference type="NCBI Taxonomy" id="94128"/>
    <lineage>
        <taxon>Eukaryota</taxon>
        <taxon>Metazoa</taxon>
        <taxon>Ecdysozoa</taxon>
        <taxon>Arthropoda</taxon>
        <taxon>Hexapoda</taxon>
        <taxon>Insecta</taxon>
        <taxon>Pterygota</taxon>
        <taxon>Neoptera</taxon>
        <taxon>Endopterygota</taxon>
        <taxon>Hymenoptera</taxon>
        <taxon>Apocrita</taxon>
        <taxon>Aculeata</taxon>
        <taxon>Apoidea</taxon>
        <taxon>Anthophila</taxon>
        <taxon>Apidae</taxon>
        <taxon>Apis</taxon>
    </lineage>
</organism>
<protein>
    <submittedName>
        <fullName evidence="4">Torsin protein</fullName>
    </submittedName>
</protein>
<gene>
    <name evidence="4" type="ORF">APICC_08738</name>
</gene>
<accession>A0A2A3EFI6</accession>
<dbReference type="GO" id="GO:0071218">
    <property type="term" value="P:cellular response to misfolded protein"/>
    <property type="evidence" value="ECO:0007669"/>
    <property type="project" value="TreeGrafter"/>
</dbReference>
<keyword evidence="2" id="KW-0472">Membrane</keyword>
<dbReference type="GO" id="GO:0016887">
    <property type="term" value="F:ATP hydrolysis activity"/>
    <property type="evidence" value="ECO:0007669"/>
    <property type="project" value="InterPro"/>
</dbReference>
<dbReference type="SUPFAM" id="SSF52540">
    <property type="entry name" value="P-loop containing nucleoside triphosphate hydrolases"/>
    <property type="match status" value="1"/>
</dbReference>
<feature type="domain" description="AAA+ ATPase" evidence="3">
    <location>
        <begin position="96"/>
        <end position="241"/>
    </location>
</feature>
<keyword evidence="5" id="KW-1185">Reference proteome</keyword>
<feature type="transmembrane region" description="Helical" evidence="2">
    <location>
        <begin position="7"/>
        <end position="29"/>
    </location>
</feature>
<name>A0A2A3EFI6_APICC</name>
<dbReference type="OrthoDB" id="19623at2759"/>
<dbReference type="Proteomes" id="UP000242457">
    <property type="component" value="Unassembled WGS sequence"/>
</dbReference>
<evidence type="ECO:0000259" key="3">
    <source>
        <dbReference type="SMART" id="SM00382"/>
    </source>
</evidence>
<evidence type="ECO:0000313" key="5">
    <source>
        <dbReference type="Proteomes" id="UP000242457"/>
    </source>
</evidence>
<dbReference type="InterPro" id="IPR003593">
    <property type="entry name" value="AAA+_ATPase"/>
</dbReference>
<dbReference type="GO" id="GO:0012505">
    <property type="term" value="C:endomembrane system"/>
    <property type="evidence" value="ECO:0007669"/>
    <property type="project" value="UniProtKB-ARBA"/>
</dbReference>
<dbReference type="PRINTS" id="PR00300">
    <property type="entry name" value="CLPPROTEASEA"/>
</dbReference>
<dbReference type="InterPro" id="IPR001270">
    <property type="entry name" value="ClpA/B"/>
</dbReference>
<keyword evidence="2" id="KW-0812">Transmembrane</keyword>
<comment type="similarity">
    <text evidence="1">Belongs to the ClpA/ClpB family. Torsin subfamily.</text>
</comment>
<dbReference type="PANTHER" id="PTHR10760">
    <property type="entry name" value="TORSIN"/>
    <property type="match status" value="1"/>
</dbReference>
<proteinExistence type="inferred from homology"/>
<dbReference type="Gene3D" id="3.40.50.300">
    <property type="entry name" value="P-loop containing nucleotide triphosphate hydrolases"/>
    <property type="match status" value="1"/>
</dbReference>